<dbReference type="Proteomes" id="UP000032930">
    <property type="component" value="Chromosome"/>
</dbReference>
<evidence type="ECO:0000256" key="3">
    <source>
        <dbReference type="SAM" id="MobiDB-lite"/>
    </source>
</evidence>
<dbReference type="InterPro" id="IPR051934">
    <property type="entry name" value="Phage_Tail_Fiber_Structural"/>
</dbReference>
<gene>
    <name evidence="5" type="ORF">XBW1_1409</name>
</gene>
<feature type="domain" description="Baseplate structural protein Gp10 C-terminal" evidence="4">
    <location>
        <begin position="131"/>
        <end position="308"/>
    </location>
</feature>
<protein>
    <submittedName>
        <fullName evidence="5">Putative tail fiber protein from lambdoid prophage</fullName>
    </submittedName>
</protein>
<evidence type="ECO:0000256" key="2">
    <source>
        <dbReference type="ARBA" id="ARBA00022581"/>
    </source>
</evidence>
<dbReference type="PANTHER" id="PTHR35191:SF1">
    <property type="entry name" value="PROPHAGE SIDE TAIL FIBER PROTEIN HOMOLOG STFQ-RELATED"/>
    <property type="match status" value="1"/>
</dbReference>
<dbReference type="RefSeq" id="WP_046336342.1">
    <property type="nucleotide sequence ID" value="NZ_CAWMEF010000001.1"/>
</dbReference>
<reference evidence="5 6" key="1">
    <citation type="submission" date="2014-02" db="EMBL/GenBank/DDBJ databases">
        <authorList>
            <person name="Genoscope - CEA"/>
        </authorList>
    </citation>
    <scope>NUCLEOTIDE SEQUENCE [LARGE SCALE GENOMIC DNA]</scope>
    <source>
        <strain evidence="5 6">CS03</strain>
    </source>
</reference>
<evidence type="ECO:0000256" key="1">
    <source>
        <dbReference type="ARBA" id="ARBA00004328"/>
    </source>
</evidence>
<dbReference type="InterPro" id="IPR053827">
    <property type="entry name" value="Gp10_C"/>
</dbReference>
<evidence type="ECO:0000313" key="6">
    <source>
        <dbReference type="Proteomes" id="UP000032930"/>
    </source>
</evidence>
<dbReference type="KEGG" id="xbv:XBW1_1409"/>
<feature type="region of interest" description="Disordered" evidence="3">
    <location>
        <begin position="84"/>
        <end position="106"/>
    </location>
</feature>
<dbReference type="GO" id="GO:0046718">
    <property type="term" value="P:symbiont entry into host cell"/>
    <property type="evidence" value="ECO:0007669"/>
    <property type="project" value="InterPro"/>
</dbReference>
<sequence length="310" mass="33761">MSTQDKKPELKALEEEDEVVIVPTRKYVKDSIQNHAQSRDHPDATLKDKGFVILSNDVGSDSETNAATPKAVKAAYDLANTANKNASNANNNANTRLEKNRNGEDIPDKETFVKNIGLAETVERAKNAVTIDIVYPVGIVLWFAQNKNPNNLFPGTTWKYIGENKTIRLASLNGSDVLSTGGNDSITLSAAQIPAHNHSFSATTDPFDYGTKTTNSAGEHFHDSGWGEAYTDTGKARYGVYDNTNNNYGSGSSDWDNYKYNTSTDGAHQHEVDIGSHTHTISGATSNTGNGEAIDITNTYIMLMGWYRSA</sequence>
<name>A0A0B6X6M1_XENBV</name>
<accession>A0A0B6X6M1</accession>
<proteinExistence type="predicted"/>
<dbReference type="EMBL" id="FO818637">
    <property type="protein sequence ID" value="CDM88766.1"/>
    <property type="molecule type" value="Genomic_DNA"/>
</dbReference>
<evidence type="ECO:0000313" key="5">
    <source>
        <dbReference type="EMBL" id="CDM88766.1"/>
    </source>
</evidence>
<dbReference type="PANTHER" id="PTHR35191">
    <property type="entry name" value="PROPHAGE SIDE TAIL FIBER PROTEIN HOMOLOG STFQ-RELATED"/>
    <property type="match status" value="1"/>
</dbReference>
<feature type="compositionally biased region" description="Basic and acidic residues" evidence="3">
    <location>
        <begin position="96"/>
        <end position="106"/>
    </location>
</feature>
<dbReference type="Pfam" id="PF21939">
    <property type="entry name" value="Gp10_C"/>
    <property type="match status" value="1"/>
</dbReference>
<comment type="subcellular location">
    <subcellularLocation>
        <location evidence="1">Virion</location>
    </subcellularLocation>
</comment>
<dbReference type="Pfam" id="PF03406">
    <property type="entry name" value="Phage_fiber_2"/>
    <property type="match status" value="1"/>
</dbReference>
<dbReference type="AlphaFoldDB" id="A0A0B6X6M1"/>
<evidence type="ECO:0000259" key="4">
    <source>
        <dbReference type="Pfam" id="PF21939"/>
    </source>
</evidence>
<organism evidence="5 6">
    <name type="scientific">Xenorhabdus bovienii</name>
    <name type="common">Xenorhabdus nematophila subsp. bovienii</name>
    <dbReference type="NCBI Taxonomy" id="40576"/>
    <lineage>
        <taxon>Bacteria</taxon>
        <taxon>Pseudomonadati</taxon>
        <taxon>Pseudomonadota</taxon>
        <taxon>Gammaproteobacteria</taxon>
        <taxon>Enterobacterales</taxon>
        <taxon>Morganellaceae</taxon>
        <taxon>Xenorhabdus</taxon>
    </lineage>
</organism>
<dbReference type="InterPro" id="IPR005068">
    <property type="entry name" value="Phage_lambda_Stf-r2"/>
</dbReference>
<dbReference type="GO" id="GO:0019062">
    <property type="term" value="P:virion attachment to host cell"/>
    <property type="evidence" value="ECO:0007669"/>
    <property type="project" value="InterPro"/>
</dbReference>
<feature type="compositionally biased region" description="Low complexity" evidence="3">
    <location>
        <begin position="84"/>
        <end position="95"/>
    </location>
</feature>
<keyword evidence="2" id="KW-0945">Host-virus interaction</keyword>